<evidence type="ECO:0000313" key="2">
    <source>
        <dbReference type="Proteomes" id="UP000013041"/>
    </source>
</evidence>
<dbReference type="HOGENOM" id="CLU_3307230_0_0_9"/>
<proteinExistence type="predicted"/>
<dbReference type="PATRIC" id="fig|997897.5.peg.2862"/>
<organism evidence="1 2">
    <name type="scientific">Enterocloster bolteae 90B8</name>
    <dbReference type="NCBI Taxonomy" id="997897"/>
    <lineage>
        <taxon>Bacteria</taxon>
        <taxon>Bacillati</taxon>
        <taxon>Bacillota</taxon>
        <taxon>Clostridia</taxon>
        <taxon>Lachnospirales</taxon>
        <taxon>Lachnospiraceae</taxon>
        <taxon>Enterocloster</taxon>
    </lineage>
</organism>
<protein>
    <submittedName>
        <fullName evidence="1">Uncharacterized protein</fullName>
    </submittedName>
</protein>
<name>R0B1I0_9FIRM</name>
<sequence length="39" mass="4574">MDTNIVMDFEKTVQYIMDKTGLSEEIIQSVLDTETQYMI</sequence>
<dbReference type="Proteomes" id="UP000013041">
    <property type="component" value="Unassembled WGS sequence"/>
</dbReference>
<accession>R0B1I0</accession>
<dbReference type="AlphaFoldDB" id="R0B1I0"/>
<dbReference type="EMBL" id="AGYG01000019">
    <property type="protein sequence ID" value="ENZ38122.1"/>
    <property type="molecule type" value="Genomic_DNA"/>
</dbReference>
<comment type="caution">
    <text evidence="1">The sequence shown here is derived from an EMBL/GenBank/DDBJ whole genome shotgun (WGS) entry which is preliminary data.</text>
</comment>
<reference evidence="1 2" key="1">
    <citation type="submission" date="2013-01" db="EMBL/GenBank/DDBJ databases">
        <title>The Genome Sequence of Clostridium bolteae 90B8.</title>
        <authorList>
            <consortium name="The Broad Institute Genome Sequencing Platform"/>
            <person name="Earl A."/>
            <person name="Ward D."/>
            <person name="Feldgarden M."/>
            <person name="Gevers D."/>
            <person name="Courvalin P."/>
            <person name="Lambert T."/>
            <person name="Walker B."/>
            <person name="Young S.K."/>
            <person name="Zeng Q."/>
            <person name="Gargeya S."/>
            <person name="Fitzgerald M."/>
            <person name="Haas B."/>
            <person name="Abouelleil A."/>
            <person name="Alvarado L."/>
            <person name="Arachchi H.M."/>
            <person name="Berlin A.M."/>
            <person name="Chapman S.B."/>
            <person name="Dewar J."/>
            <person name="Goldberg J."/>
            <person name="Griggs A."/>
            <person name="Gujja S."/>
            <person name="Hansen M."/>
            <person name="Howarth C."/>
            <person name="Imamovic A."/>
            <person name="Larimer J."/>
            <person name="McCowan C."/>
            <person name="Murphy C."/>
            <person name="Neiman D."/>
            <person name="Pearson M."/>
            <person name="Priest M."/>
            <person name="Roberts A."/>
            <person name="Saif S."/>
            <person name="Shea T."/>
            <person name="Sisk P."/>
            <person name="Sykes S."/>
            <person name="Wortman J."/>
            <person name="Nusbaum C."/>
            <person name="Birren B."/>
        </authorList>
    </citation>
    <scope>NUCLEOTIDE SEQUENCE [LARGE SCALE GENOMIC DNA]</scope>
    <source>
        <strain evidence="1 2">90B8</strain>
    </source>
</reference>
<evidence type="ECO:0000313" key="1">
    <source>
        <dbReference type="EMBL" id="ENZ38122.1"/>
    </source>
</evidence>
<gene>
    <name evidence="1" type="ORF">HMPREF1097_02707</name>
</gene>